<protein>
    <submittedName>
        <fullName evidence="3">DUF4834 domain-containing protein</fullName>
    </submittedName>
</protein>
<reference evidence="3 4" key="1">
    <citation type="submission" date="2019-02" db="EMBL/GenBank/DDBJ databases">
        <title>Bacterial novel species Emticicia sp. 17J42-9 isolated from soil.</title>
        <authorList>
            <person name="Jung H.-Y."/>
        </authorList>
    </citation>
    <scope>NUCLEOTIDE SEQUENCE [LARGE SCALE GENOMIC DNA]</scope>
    <source>
        <strain evidence="3 4">17J42-9</strain>
    </source>
</reference>
<dbReference type="Proteomes" id="UP000293162">
    <property type="component" value="Unassembled WGS sequence"/>
</dbReference>
<dbReference type="RefSeq" id="WP_130019872.1">
    <property type="nucleotide sequence ID" value="NZ_SEWF01000005.1"/>
</dbReference>
<organism evidence="3 4">
    <name type="scientific">Emticicia agri</name>
    <dbReference type="NCBI Taxonomy" id="2492393"/>
    <lineage>
        <taxon>Bacteria</taxon>
        <taxon>Pseudomonadati</taxon>
        <taxon>Bacteroidota</taxon>
        <taxon>Cytophagia</taxon>
        <taxon>Cytophagales</taxon>
        <taxon>Leadbetterellaceae</taxon>
        <taxon>Emticicia</taxon>
    </lineage>
</organism>
<dbReference type="OrthoDB" id="840298at2"/>
<evidence type="ECO:0000313" key="4">
    <source>
        <dbReference type="Proteomes" id="UP000293162"/>
    </source>
</evidence>
<name>A0A4Q5M4Y4_9BACT</name>
<accession>A0A4Q5M4Y4</accession>
<proteinExistence type="predicted"/>
<evidence type="ECO:0000313" key="3">
    <source>
        <dbReference type="EMBL" id="RYU96917.1"/>
    </source>
</evidence>
<gene>
    <name evidence="3" type="ORF">EWM59_05150</name>
</gene>
<sequence>MFKYILIFLLLIVFVPVFRNFLFNLLVGKQIAKEQKRYNDIMEKKRGKEGDIKVKPTQSSDKKGGYEGGQYVDFEEIK</sequence>
<comment type="caution">
    <text evidence="3">The sequence shown here is derived from an EMBL/GenBank/DDBJ whole genome shotgun (WGS) entry which is preliminary data.</text>
</comment>
<dbReference type="AlphaFoldDB" id="A0A4Q5M4Y4"/>
<feature type="region of interest" description="Disordered" evidence="1">
    <location>
        <begin position="49"/>
        <end position="68"/>
    </location>
</feature>
<evidence type="ECO:0000256" key="2">
    <source>
        <dbReference type="SAM" id="Phobius"/>
    </source>
</evidence>
<evidence type="ECO:0000256" key="1">
    <source>
        <dbReference type="SAM" id="MobiDB-lite"/>
    </source>
</evidence>
<feature type="transmembrane region" description="Helical" evidence="2">
    <location>
        <begin position="6"/>
        <end position="27"/>
    </location>
</feature>
<dbReference type="EMBL" id="SEWF01000005">
    <property type="protein sequence ID" value="RYU96917.1"/>
    <property type="molecule type" value="Genomic_DNA"/>
</dbReference>
<keyword evidence="4" id="KW-1185">Reference proteome</keyword>
<keyword evidence="2" id="KW-0812">Transmembrane</keyword>
<keyword evidence="2" id="KW-0472">Membrane</keyword>
<feature type="compositionally biased region" description="Basic and acidic residues" evidence="1">
    <location>
        <begin position="49"/>
        <end position="65"/>
    </location>
</feature>
<keyword evidence="2" id="KW-1133">Transmembrane helix</keyword>